<dbReference type="Pfam" id="PF17668">
    <property type="entry name" value="Acetyltransf_17"/>
    <property type="match status" value="1"/>
</dbReference>
<dbReference type="InterPro" id="IPR036527">
    <property type="entry name" value="SCP2_sterol-bd_dom_sf"/>
</dbReference>
<dbReference type="PANTHER" id="PTHR37817:SF1">
    <property type="entry name" value="N-ACETYLTRANSFERASE EIS"/>
    <property type="match status" value="1"/>
</dbReference>
<dbReference type="RefSeq" id="WP_162363238.1">
    <property type="nucleotide sequence ID" value="NZ_CP047591.1"/>
</dbReference>
<dbReference type="GO" id="GO:0030649">
    <property type="term" value="P:aminoglycoside antibiotic catabolic process"/>
    <property type="evidence" value="ECO:0007669"/>
    <property type="project" value="TreeGrafter"/>
</dbReference>
<dbReference type="Proteomes" id="UP000463883">
    <property type="component" value="Chromosome"/>
</dbReference>
<dbReference type="PANTHER" id="PTHR37817">
    <property type="entry name" value="N-ACETYLTRANSFERASE EIS"/>
    <property type="match status" value="1"/>
</dbReference>
<evidence type="ECO:0000259" key="1">
    <source>
        <dbReference type="PROSITE" id="PS51186"/>
    </source>
</evidence>
<dbReference type="EMBL" id="CP047591">
    <property type="protein sequence ID" value="QHI73473.1"/>
    <property type="molecule type" value="Genomic_DNA"/>
</dbReference>
<dbReference type="GO" id="GO:0034069">
    <property type="term" value="F:aminoglycoside N-acetyltransferase activity"/>
    <property type="evidence" value="ECO:0007669"/>
    <property type="project" value="TreeGrafter"/>
</dbReference>
<accession>A0A6P1MK13</accession>
<evidence type="ECO:0000313" key="3">
    <source>
        <dbReference type="Proteomes" id="UP000463883"/>
    </source>
</evidence>
<dbReference type="Pfam" id="PF13527">
    <property type="entry name" value="Acetyltransf_9"/>
    <property type="match status" value="1"/>
</dbReference>
<dbReference type="PROSITE" id="PS51186">
    <property type="entry name" value="GNAT"/>
    <property type="match status" value="1"/>
</dbReference>
<keyword evidence="2" id="KW-0808">Transferase</keyword>
<dbReference type="AlphaFoldDB" id="A0A6P1MK13"/>
<dbReference type="SUPFAM" id="SSF55729">
    <property type="entry name" value="Acyl-CoA N-acyltransferases (Nat)"/>
    <property type="match status" value="1"/>
</dbReference>
<dbReference type="Gene3D" id="3.40.630.30">
    <property type="match status" value="2"/>
</dbReference>
<dbReference type="InterPro" id="IPR051554">
    <property type="entry name" value="Acetyltransferase_Eis"/>
</dbReference>
<keyword evidence="3" id="KW-1185">Reference proteome</keyword>
<dbReference type="InterPro" id="IPR041380">
    <property type="entry name" value="Acetyltransf_17"/>
</dbReference>
<dbReference type="KEGG" id="amic:Ami3637_14785"/>
<proteinExistence type="predicted"/>
<name>A0A6P1MK13_9FIRM</name>
<protein>
    <submittedName>
        <fullName evidence="2">GNAT family N-acetyltransferase</fullName>
    </submittedName>
</protein>
<dbReference type="SUPFAM" id="SSF55718">
    <property type="entry name" value="SCP-like"/>
    <property type="match status" value="1"/>
</dbReference>
<dbReference type="Pfam" id="PF13530">
    <property type="entry name" value="SCP2_2"/>
    <property type="match status" value="1"/>
</dbReference>
<dbReference type="InterPro" id="IPR016181">
    <property type="entry name" value="Acyl_CoA_acyltransferase"/>
</dbReference>
<dbReference type="InterPro" id="IPR000182">
    <property type="entry name" value="GNAT_dom"/>
</dbReference>
<sequence>MKVGLQTQKISRNIRQLDSNFIEEYLTIYLNAYPAFKNIDEEGRAHYRKETLKSMNNEKNIHFIGLFEGENLIATMKLIDFSMNLFGEMQPAVGLMSLAVHPLHKKKGAALEMVRYFEKYTYDSGALVALLLPFRMDFYRKMDYGFGSKLHEYCISTLQLPGASDISHLKILNSEELPKILECYSSFVKQNHGMLEKFAEEVRNMELDTLTRRIGYMDGENLKGYVAFRFVSDSSVNYTINRMEVDELIYSDSNVLKELLGFLRLQADEAQTVVIRTGEEDFYHLLDNPQDSSENYIPFGNLQTNISAVGIMHKIIDPEMFIRMTGYRSFPDEELTMKIIYEDGMDHLSSSISLKFEKNSHVEGSKWTIIPKDEKTDVVLECKKSDLSSLFLGSCDLASMVRLGILQISDLAYLERLNRLFHCSKKPWTNTDF</sequence>
<reference evidence="2 3" key="1">
    <citation type="submission" date="2020-01" db="EMBL/GenBank/DDBJ databases">
        <title>Genomic analysis of Aminipila sp. CBA3637.</title>
        <authorList>
            <person name="Kim Y.B."/>
            <person name="Roh S.W."/>
        </authorList>
    </citation>
    <scope>NUCLEOTIDE SEQUENCE [LARGE SCALE GENOMIC DNA]</scope>
    <source>
        <strain evidence="2 3">CBA3637</strain>
    </source>
</reference>
<gene>
    <name evidence="2" type="ORF">Ami3637_14785</name>
</gene>
<evidence type="ECO:0000313" key="2">
    <source>
        <dbReference type="EMBL" id="QHI73473.1"/>
    </source>
</evidence>
<feature type="domain" description="N-acetyltransferase" evidence="1">
    <location>
        <begin position="23"/>
        <end position="161"/>
    </location>
</feature>
<dbReference type="InterPro" id="IPR025559">
    <property type="entry name" value="Eis_dom"/>
</dbReference>
<organism evidence="2 3">
    <name type="scientific">Aminipila terrae</name>
    <dbReference type="NCBI Taxonomy" id="2697030"/>
    <lineage>
        <taxon>Bacteria</taxon>
        <taxon>Bacillati</taxon>
        <taxon>Bacillota</taxon>
        <taxon>Clostridia</taxon>
        <taxon>Peptostreptococcales</taxon>
        <taxon>Anaerovoracaceae</taxon>
        <taxon>Aminipila</taxon>
    </lineage>
</organism>